<dbReference type="InterPro" id="IPR011032">
    <property type="entry name" value="GroES-like_sf"/>
</dbReference>
<evidence type="ECO:0000256" key="3">
    <source>
        <dbReference type="ARBA" id="ARBA00022833"/>
    </source>
</evidence>
<dbReference type="InterPro" id="IPR002328">
    <property type="entry name" value="ADH_Zn_CS"/>
</dbReference>
<dbReference type="InterPro" id="IPR036291">
    <property type="entry name" value="NAD(P)-bd_dom_sf"/>
</dbReference>
<dbReference type="SUPFAM" id="SSF51735">
    <property type="entry name" value="NAD(P)-binding Rossmann-fold domains"/>
    <property type="match status" value="1"/>
</dbReference>
<accession>H8MIS4</accession>
<dbReference type="Pfam" id="PF08240">
    <property type="entry name" value="ADH_N"/>
    <property type="match status" value="1"/>
</dbReference>
<dbReference type="InterPro" id="IPR029752">
    <property type="entry name" value="D-isomer_DH_CS1"/>
</dbReference>
<reference evidence="7 8" key="1">
    <citation type="journal article" date="2012" name="J. Bacteriol.">
        <title>Complete Genome Sequence of the Fruiting Myxobacterium Corallococcus coralloides DSM 2259.</title>
        <authorList>
            <person name="Huntley S."/>
            <person name="Zhang Y."/>
            <person name="Treuner-Lange A."/>
            <person name="Kneip S."/>
            <person name="Sensen C.W."/>
            <person name="Sogaard-Andersen L."/>
        </authorList>
    </citation>
    <scope>NUCLEOTIDE SEQUENCE [LARGE SCALE GENOMIC DNA]</scope>
    <source>
        <strain evidence="8">ATCC 25202 / DSM 2259 / NBRC 100086 / M2</strain>
    </source>
</reference>
<name>H8MIS4_CORCM</name>
<dbReference type="SMART" id="SM00829">
    <property type="entry name" value="PKS_ER"/>
    <property type="match status" value="1"/>
</dbReference>
<evidence type="ECO:0000259" key="6">
    <source>
        <dbReference type="SMART" id="SM00829"/>
    </source>
</evidence>
<protein>
    <submittedName>
        <fullName evidence="7">Zinc-binding dehydrogenase family oxidoreductase</fullName>
    </submittedName>
</protein>
<dbReference type="SUPFAM" id="SSF50129">
    <property type="entry name" value="GroES-like"/>
    <property type="match status" value="1"/>
</dbReference>
<feature type="domain" description="Enoyl reductase (ER)" evidence="6">
    <location>
        <begin position="11"/>
        <end position="342"/>
    </location>
</feature>
<keyword evidence="2 5" id="KW-0479">Metal-binding</keyword>
<reference evidence="8" key="2">
    <citation type="submission" date="2012-03" db="EMBL/GenBank/DDBJ databases">
        <title>Genome sequence of the fruiting myxobacterium Corallococcus coralloides DSM 2259.</title>
        <authorList>
            <person name="Huntley S."/>
            <person name="Zhang Y."/>
            <person name="Treuner-Lange A."/>
            <person name="Sensen C.W."/>
            <person name="Sogaard-Andersen L."/>
        </authorList>
    </citation>
    <scope>NUCLEOTIDE SEQUENCE [LARGE SCALE GENOMIC DNA]</scope>
    <source>
        <strain evidence="8">ATCC 25202 / DSM 2259 / NBRC 100086 / M2</strain>
    </source>
</reference>
<evidence type="ECO:0000313" key="8">
    <source>
        <dbReference type="Proteomes" id="UP000007587"/>
    </source>
</evidence>
<evidence type="ECO:0000313" key="7">
    <source>
        <dbReference type="EMBL" id="AFE07985.1"/>
    </source>
</evidence>
<evidence type="ECO:0000256" key="2">
    <source>
        <dbReference type="ARBA" id="ARBA00022723"/>
    </source>
</evidence>
<evidence type="ECO:0000256" key="4">
    <source>
        <dbReference type="ARBA" id="ARBA00023002"/>
    </source>
</evidence>
<dbReference type="InterPro" id="IPR013154">
    <property type="entry name" value="ADH-like_N"/>
</dbReference>
<dbReference type="STRING" id="1144275.COCOR_00809"/>
<dbReference type="AlphaFoldDB" id="H8MIS4"/>
<dbReference type="InterPro" id="IPR020843">
    <property type="entry name" value="ER"/>
</dbReference>
<dbReference type="FunFam" id="3.40.50.720:FF:000022">
    <property type="entry name" value="Cinnamyl alcohol dehydrogenase"/>
    <property type="match status" value="1"/>
</dbReference>
<dbReference type="PROSITE" id="PS00059">
    <property type="entry name" value="ADH_ZINC"/>
    <property type="match status" value="1"/>
</dbReference>
<dbReference type="Pfam" id="PF00107">
    <property type="entry name" value="ADH_zinc_N"/>
    <property type="match status" value="1"/>
</dbReference>
<dbReference type="PANTHER" id="PTHR42683">
    <property type="entry name" value="ALDEHYDE REDUCTASE"/>
    <property type="match status" value="1"/>
</dbReference>
<dbReference type="InterPro" id="IPR047109">
    <property type="entry name" value="CAD-like"/>
</dbReference>
<evidence type="ECO:0000256" key="1">
    <source>
        <dbReference type="ARBA" id="ARBA00001947"/>
    </source>
</evidence>
<dbReference type="Gene3D" id="3.40.50.720">
    <property type="entry name" value="NAD(P)-binding Rossmann-like Domain"/>
    <property type="match status" value="1"/>
</dbReference>
<dbReference type="RefSeq" id="WP_014393660.1">
    <property type="nucleotide sequence ID" value="NC_017030.1"/>
</dbReference>
<sequence>MISARGYAAPDASSPLAPYPFERREPGPRDVQLDVLYCGVCHTDLHMVRNDWGFSTYPLVPGHEIVGRVVRVGSDVTKFRPGDLAGVGTMVDSCRACVDCRDGYEQYCKVQGVLTYGSRERDGKGITQGGYSDRLVVDEHFALKVPGNLDPAAVAPLLCAGITTYSPLRHWKVGPGQKVGVVGLGGLGHLGVKFALALGAHVTVFSHTDRKKQDALRLGAHEVVVSSRPEEMAAKANSLDFILDTVSAVHDVNAYLDLLRRDGHLVLVGFPSRPLEVAPVALLSRRASFSGSGTGGLPETQAMLDFCGEHGIVSDIELIPIQGINEAFTRLEKGDVKYRFVLDLKSLG</sequence>
<dbReference type="Gene3D" id="3.90.180.10">
    <property type="entry name" value="Medium-chain alcohol dehydrogenases, catalytic domain"/>
    <property type="match status" value="1"/>
</dbReference>
<comment type="similarity">
    <text evidence="5">Belongs to the zinc-containing alcohol dehydrogenase family.</text>
</comment>
<dbReference type="PROSITE" id="PS00065">
    <property type="entry name" value="D_2_HYDROXYACID_DH_1"/>
    <property type="match status" value="1"/>
</dbReference>
<dbReference type="InterPro" id="IPR013149">
    <property type="entry name" value="ADH-like_C"/>
</dbReference>
<dbReference type="HOGENOM" id="CLU_026673_20_2_7"/>
<dbReference type="CDD" id="cd05283">
    <property type="entry name" value="CAD1"/>
    <property type="match status" value="1"/>
</dbReference>
<dbReference type="InParanoid" id="H8MIS4"/>
<dbReference type="GO" id="GO:0008106">
    <property type="term" value="F:alcohol dehydrogenase (NADP+) activity"/>
    <property type="evidence" value="ECO:0007669"/>
    <property type="project" value="UniProtKB-ARBA"/>
</dbReference>
<dbReference type="eggNOG" id="COG1064">
    <property type="taxonomic scope" value="Bacteria"/>
</dbReference>
<gene>
    <name evidence="7" type="primary">adhc</name>
    <name evidence="7" type="ordered locus">COCOR_00809</name>
</gene>
<organism evidence="7 8">
    <name type="scientific">Corallococcus coralloides (strain ATCC 25202 / DSM 2259 / NBRC 100086 / M2)</name>
    <name type="common">Myxococcus coralloides</name>
    <dbReference type="NCBI Taxonomy" id="1144275"/>
    <lineage>
        <taxon>Bacteria</taxon>
        <taxon>Pseudomonadati</taxon>
        <taxon>Myxococcota</taxon>
        <taxon>Myxococcia</taxon>
        <taxon>Myxococcales</taxon>
        <taxon>Cystobacterineae</taxon>
        <taxon>Myxococcaceae</taxon>
        <taxon>Corallococcus</taxon>
    </lineage>
</organism>
<evidence type="ECO:0000256" key="5">
    <source>
        <dbReference type="RuleBase" id="RU361277"/>
    </source>
</evidence>
<keyword evidence="4" id="KW-0560">Oxidoreductase</keyword>
<proteinExistence type="inferred from homology"/>
<keyword evidence="3 5" id="KW-0862">Zinc</keyword>
<comment type="cofactor">
    <cofactor evidence="1 5">
        <name>Zn(2+)</name>
        <dbReference type="ChEBI" id="CHEBI:29105"/>
    </cofactor>
</comment>
<dbReference type="OrthoDB" id="5295340at2"/>
<keyword evidence="8" id="KW-1185">Reference proteome</keyword>
<dbReference type="KEGG" id="ccx:COCOR_00809"/>
<dbReference type="GO" id="GO:0008270">
    <property type="term" value="F:zinc ion binding"/>
    <property type="evidence" value="ECO:0007669"/>
    <property type="project" value="InterPro"/>
</dbReference>
<dbReference type="Proteomes" id="UP000007587">
    <property type="component" value="Chromosome"/>
</dbReference>
<dbReference type="EMBL" id="CP003389">
    <property type="protein sequence ID" value="AFE07985.1"/>
    <property type="molecule type" value="Genomic_DNA"/>
</dbReference>